<reference evidence="1 2" key="1">
    <citation type="journal article" date="2018" name="Int. J. Syst. Evol. Microbiol.">
        <title>Draft Genome Sequence of Faecalimonas umbilicata JCM 30896T, an Acetate-Producing Bacterium Isolated from Human Feces.</title>
        <authorList>
            <person name="Sakamoto M."/>
            <person name="Ikeyama N."/>
            <person name="Yuki M."/>
            <person name="Ohkuma M."/>
        </authorList>
    </citation>
    <scope>NUCLEOTIDE SEQUENCE [LARGE SCALE GENOMIC DNA]</scope>
    <source>
        <strain evidence="1 2">EGH7</strain>
    </source>
</reference>
<dbReference type="EMBL" id="BHEO01000008">
    <property type="protein sequence ID" value="GBU05173.1"/>
    <property type="molecule type" value="Genomic_DNA"/>
</dbReference>
<proteinExistence type="predicted"/>
<gene>
    <name evidence="1" type="ORF">FAEUMB_17140</name>
</gene>
<name>A0ABQ0QXQ0_9FIRM</name>
<dbReference type="Pfam" id="PF05119">
    <property type="entry name" value="Terminase_4"/>
    <property type="match status" value="1"/>
</dbReference>
<dbReference type="RefSeq" id="WP_330409984.1">
    <property type="nucleotide sequence ID" value="NZ_BHEO01000008.1"/>
</dbReference>
<dbReference type="Proteomes" id="UP000702954">
    <property type="component" value="Unassembled WGS sequence"/>
</dbReference>
<accession>A0ABQ0QXQ0</accession>
<comment type="caution">
    <text evidence="1">The sequence shown here is derived from an EMBL/GenBank/DDBJ whole genome shotgun (WGS) entry which is preliminary data.</text>
</comment>
<evidence type="ECO:0008006" key="3">
    <source>
        <dbReference type="Google" id="ProtNLM"/>
    </source>
</evidence>
<keyword evidence="2" id="KW-1185">Reference proteome</keyword>
<dbReference type="InterPro" id="IPR006448">
    <property type="entry name" value="Phage_term_ssu_P27"/>
</dbReference>
<evidence type="ECO:0000313" key="1">
    <source>
        <dbReference type="EMBL" id="GBU05173.1"/>
    </source>
</evidence>
<protein>
    <recommendedName>
        <fullName evidence="3">RNA polymerase subunit sigma-70</fullName>
    </recommendedName>
</protein>
<organism evidence="1 2">
    <name type="scientific">Faecalimonas umbilicata</name>
    <dbReference type="NCBI Taxonomy" id="1912855"/>
    <lineage>
        <taxon>Bacteria</taxon>
        <taxon>Bacillati</taxon>
        <taxon>Bacillota</taxon>
        <taxon>Clostridia</taxon>
        <taxon>Lachnospirales</taxon>
        <taxon>Lachnospiraceae</taxon>
        <taxon>Faecalimonas</taxon>
    </lineage>
</organism>
<evidence type="ECO:0000313" key="2">
    <source>
        <dbReference type="Proteomes" id="UP000702954"/>
    </source>
</evidence>
<sequence>MEQLAKNGTTGKYYIDLVDKYMDFWDLENDLIADIKKRGAVVKYDNGGGQKGQKKNDSIDQRIKVSAQMLKILDSIGIKPVSGDPGDDDDEL</sequence>